<proteinExistence type="predicted"/>
<evidence type="ECO:0000313" key="4">
    <source>
        <dbReference type="EMBL" id="GAA2490986.1"/>
    </source>
</evidence>
<accession>A0ABP5Z4X0</accession>
<evidence type="ECO:0000259" key="3">
    <source>
        <dbReference type="Pfam" id="PF25023"/>
    </source>
</evidence>
<comment type="caution">
    <text evidence="4">The sequence shown here is derived from an EMBL/GenBank/DDBJ whole genome shotgun (WGS) entry which is preliminary data.</text>
</comment>
<dbReference type="InterPro" id="IPR022385">
    <property type="entry name" value="Rhs_assc_core"/>
</dbReference>
<evidence type="ECO:0000313" key="5">
    <source>
        <dbReference type="Proteomes" id="UP001501358"/>
    </source>
</evidence>
<evidence type="ECO:0000256" key="1">
    <source>
        <dbReference type="ARBA" id="ARBA00022737"/>
    </source>
</evidence>
<feature type="domain" description="Teneurin-like YD-shell" evidence="3">
    <location>
        <begin position="1365"/>
        <end position="1584"/>
    </location>
</feature>
<dbReference type="Gene3D" id="2.180.10.10">
    <property type="entry name" value="RHS repeat-associated core"/>
    <property type="match status" value="2"/>
</dbReference>
<dbReference type="InterPro" id="IPR056823">
    <property type="entry name" value="TEN-like_YD-shell"/>
</dbReference>
<keyword evidence="1" id="KW-0677">Repeat</keyword>
<gene>
    <name evidence="4" type="ORF">GCM10010406_28840</name>
</gene>
<dbReference type="EMBL" id="BAAATA010000015">
    <property type="protein sequence ID" value="GAA2490986.1"/>
    <property type="molecule type" value="Genomic_DNA"/>
</dbReference>
<name>A0ABP5Z4X0_9ACTN</name>
<dbReference type="Proteomes" id="UP001501358">
    <property type="component" value="Unassembled WGS sequence"/>
</dbReference>
<sequence>MTSKLEISYDSGSVDGRTATSNNQGTQVGEGFDITSSYIERKYGSCTDDGHSNRHDLCWKYDNASLVLNGKATELIKDDTTGEWRLKNDDASEVTRATGADNGDDNGEHWTVTTGDGVRFVFGLNKLDGAAADVRTKSVWTVPVFGDDEGEPGYSAGSTFAGRDKKQAWRWNLDYVEDTHGNATSYWYEDEANHYDKLGDDDTGTPYIRGGYLKEIRYGQRAGALFSTAPTASHKVVLDYAERCLASGTGCDALTEDTRDNWPDVPFDRICKDGDKCPYLDSPTFFTRKRLTGVTTYAWDAAAATPAFAPVDAWDFKHLYLDPGDTGDSTDQSLWLDEIKHTGKRGTDIALDPVKLSHVFMPNRVDSPSDDILSFERPRLKTVVSETGAQTIVDYLPADCAAGQTMPKADENIKRCYPVYWSPYGQEEPTLDWFQKYPVSSVRTTDPLGGSEAVQHTYEYSGGGAWHYNEDPLTPAKERTWSQWRGYGKVTHFTGPSGGTQTKTVNVYLRGMDGDRVLGSDGKTPDPDRRKSVKVAGITATEITDSEQLAGFQRETVSYDGTTEVSGTVNDPWSKRTATQHKSYADTEAYYVRVGASHARTRVTSRLTPYDRVRTTRITYDDYGMPVSTEDLGDNAVTGDEKCTRTWYARNNTIGLTSPVSRTRIVGRVCSVADSALDLPADASRTGDVVSDTATAYDTTTWSATQKPTKGEARWSGRVKGYGIDDEPLWQQTAVTDYDALGRPVQVKDTNNVITSTTQYEPSAAGPLTSTVVTNAKGHKAVKTKDFGLGVDLKVTDTNGRVTETAYDSLGRVTSVWLPNRSRVLGKTANYVYAYSVKSASLPWVSSASLKGDGSGYNTTYEIYDSLLRTRQVQAPSGAGGRVIAQTLYDGRGLPVTAQSDIWDNTAAPSGTIVQIDGGQAPRQTDNLYDGMGRVVKVTTKNYGVATWSVSTTSQGDTVLTGAPAGGSASAVVTNALGQTVERRDYEGSQPSGTDYMTTRYDFDAADRRKSITAHDQSAWTYAYDLFGRQVSVADPDKGRTVTEYDELDQAVESTDSRGKALLFEYDILGRKTGMWQSSKTDANKLAAWTFDTLAKGQQDTAVRYEGGLDGKAYTQKVTAYDPLYKVTNNQLILPADDPLVTAGVPATLAFSTGYNLDGTFKQAAAPAVAGLAAETVSYTYDAVGQVRTAKGTTGYLQGTVYSPQGDVRQLTLATDPTAAKKVYVNHDYEAGTRRLTRSYVTDDVHGYMLQELKYTQDDAGNITSVLDGTTLGGIGKEDYQCFTHDGYRRLSEAWTPKTADCAASGRATANLGGAAPYWTSYRYNDSSLRSKQVEHTATGDVTTDYAYGTVKGQPHALSSTVSGTKTVSYAYDATGNTETRPGIQASQTLTWNAEGKLATASEPAAGDKSATGSRYVYDASGELLIRRPTTTDGETVLYLGTTEVRLKVSGNGATKALSGARTYKAGDTVIGVRTSTAGQTGTKLTFLTGDHHGTSSLAIAADTLAFVKRYTEPFGAPRGTASGAWPDDKGFLGKPTDRTTGLTQLGARQYDPGTGRFLSVDPLLEPDRPNTLNGYAYASNAPVTNSDPAGTTDRSSGLLGVMTGIGGALQASGGGGGGGGGGGLGGTAPTLSGGLTTQPINQLMPGATYNYITKSWDLPFNPRYGSLEELLASMPDWGIVSDPKAANRWETSRSLFFGWLWGGGYPLREHQDFRGGDAFTAILAQDDTISAWRETMVGQARTGTKGEYAKERRVEYNDDGPEPGSPWYKFNSLRGAGSDISGVLTNGAMGTENSADAFLGSYHGTAKISSINKKEGSVTLNFTIKNSSDWQSATHLIPRTWNPAFEDTFGAEVRQDFSWEEKWPINEQVDYSAWL</sequence>
<dbReference type="PANTHER" id="PTHR32305">
    <property type="match status" value="1"/>
</dbReference>
<dbReference type="PANTHER" id="PTHR32305:SF17">
    <property type="entry name" value="TRNA NUCLEASE WAPA"/>
    <property type="match status" value="1"/>
</dbReference>
<feature type="region of interest" description="Disordered" evidence="2">
    <location>
        <begin position="1"/>
        <end position="28"/>
    </location>
</feature>
<protein>
    <submittedName>
        <fullName evidence="4">RHS repeat-associated core domain-containing protein</fullName>
    </submittedName>
</protein>
<feature type="compositionally biased region" description="Polar residues" evidence="2">
    <location>
        <begin position="18"/>
        <end position="27"/>
    </location>
</feature>
<evidence type="ECO:0000256" key="2">
    <source>
        <dbReference type="SAM" id="MobiDB-lite"/>
    </source>
</evidence>
<dbReference type="NCBIfam" id="TIGR03696">
    <property type="entry name" value="Rhs_assc_core"/>
    <property type="match status" value="1"/>
</dbReference>
<dbReference type="InterPro" id="IPR031325">
    <property type="entry name" value="RHS_repeat"/>
</dbReference>
<dbReference type="InterPro" id="IPR050708">
    <property type="entry name" value="T6SS_VgrG/RHS"/>
</dbReference>
<dbReference type="Pfam" id="PF25023">
    <property type="entry name" value="TEN_YD-shell"/>
    <property type="match status" value="1"/>
</dbReference>
<reference evidence="5" key="1">
    <citation type="journal article" date="2019" name="Int. J. Syst. Evol. Microbiol.">
        <title>The Global Catalogue of Microorganisms (GCM) 10K type strain sequencing project: providing services to taxonomists for standard genome sequencing and annotation.</title>
        <authorList>
            <consortium name="The Broad Institute Genomics Platform"/>
            <consortium name="The Broad Institute Genome Sequencing Center for Infectious Disease"/>
            <person name="Wu L."/>
            <person name="Ma J."/>
        </authorList>
    </citation>
    <scope>NUCLEOTIDE SEQUENCE [LARGE SCALE GENOMIC DNA]</scope>
    <source>
        <strain evidence="5">JCM 6307</strain>
    </source>
</reference>
<keyword evidence="5" id="KW-1185">Reference proteome</keyword>
<organism evidence="4 5">
    <name type="scientific">Streptomyces thermolineatus</name>
    <dbReference type="NCBI Taxonomy" id="44033"/>
    <lineage>
        <taxon>Bacteria</taxon>
        <taxon>Bacillati</taxon>
        <taxon>Actinomycetota</taxon>
        <taxon>Actinomycetes</taxon>
        <taxon>Kitasatosporales</taxon>
        <taxon>Streptomycetaceae</taxon>
        <taxon>Streptomyces</taxon>
    </lineage>
</organism>
<dbReference type="Pfam" id="PF05593">
    <property type="entry name" value="RHS_repeat"/>
    <property type="match status" value="1"/>
</dbReference>